<comment type="similarity">
    <text evidence="1">Belongs to the Rv1128c/1148c/1588c/1702c/1945/3466 family.</text>
</comment>
<sequence>MSDRELVRALDRADADLARLETHRLRLIAALDKSGYAEEVGARDTVQFLQYRYRLDHHHARRDVRLARALPKYAAVTAALPDTETGPGDDGPDVDGLSGDGLSGDGTGSDGPVMLRPAQAEQIVTALEKVPAHVPVADLEVAERELVRLAKHLPPAELRKAAEQARDILDTDGPEPKEHEAYARESLTLTPADRGVKFRGYLANENAELLRSLIITGARPHKTIDGQPDPRSHAKRQADALTTTLTLAATTLDTATTHPTTTARTSTGADIGAGTSTGTGTGASTSTGAGAGTGTGAGADTRAGADIDASTGGSAGAGAGSGSVGGEGVGVAGGSRGVVPGFGAKANITVTIDLDDLRAATTDAMGTMVHSGGLSAASIRRLACDANIIPIVLGSNSEPLDVGRRERLVTRAMRRALNTRDRGCVVCGAPPVMCDAHHLISWIDGGETKITNLALLCRRHHVDLHNGHWTITITNGVVHVARPKWADPPPTHLRRHRHNQLQPNPTTAPGPYPAAPTTHSHPERTASRPHVDGSSAGMAAPSHPTAPPHPAPPHPAAPPPTAPLHPTAPAETAAPPHPAAARPTGATSHGDGSGAGVMAVSETWWDDAADPGSAGVMRVASIAGDSVVPLGRRSRWKADGAVLREAAEFALVDAPAN</sequence>
<dbReference type="AlphaFoldDB" id="A0AAU7TC11"/>
<feature type="compositionally biased region" description="Gly residues" evidence="2">
    <location>
        <begin position="98"/>
        <end position="109"/>
    </location>
</feature>
<dbReference type="RefSeq" id="WP_350277130.1">
    <property type="nucleotide sequence ID" value="NZ_CP158165.1"/>
</dbReference>
<dbReference type="InterPro" id="IPR002711">
    <property type="entry name" value="HNH"/>
</dbReference>
<dbReference type="InterPro" id="IPR003615">
    <property type="entry name" value="HNH_nuc"/>
</dbReference>
<proteinExistence type="inferred from homology"/>
<dbReference type="Pfam" id="PF02720">
    <property type="entry name" value="DUF222"/>
    <property type="match status" value="2"/>
</dbReference>
<dbReference type="EMBL" id="CP158165">
    <property type="protein sequence ID" value="XBV24307.1"/>
    <property type="molecule type" value="Genomic_DNA"/>
</dbReference>
<evidence type="ECO:0000313" key="4">
    <source>
        <dbReference type="EMBL" id="XBV24307.1"/>
    </source>
</evidence>
<feature type="region of interest" description="Disordered" evidence="2">
    <location>
        <begin position="252"/>
        <end position="297"/>
    </location>
</feature>
<feature type="region of interest" description="Disordered" evidence="2">
    <location>
        <begin position="484"/>
        <end position="595"/>
    </location>
</feature>
<accession>A0AAU7TC11</accession>
<evidence type="ECO:0000256" key="1">
    <source>
        <dbReference type="ARBA" id="ARBA00023450"/>
    </source>
</evidence>
<organism evidence="4">
    <name type="scientific">Kribbella sp. HUAS MG21</name>
    <dbReference type="NCBI Taxonomy" id="3160966"/>
    <lineage>
        <taxon>Bacteria</taxon>
        <taxon>Bacillati</taxon>
        <taxon>Actinomycetota</taxon>
        <taxon>Actinomycetes</taxon>
        <taxon>Propionibacteriales</taxon>
        <taxon>Kribbellaceae</taxon>
        <taxon>Kribbella</taxon>
    </lineage>
</organism>
<feature type="compositionally biased region" description="Low complexity" evidence="2">
    <location>
        <begin position="252"/>
        <end position="274"/>
    </location>
</feature>
<gene>
    <name evidence="4" type="ORF">ABN611_37835</name>
</gene>
<feature type="compositionally biased region" description="Pro residues" evidence="2">
    <location>
        <begin position="544"/>
        <end position="563"/>
    </location>
</feature>
<feature type="domain" description="HNH nuclease" evidence="3">
    <location>
        <begin position="412"/>
        <end position="462"/>
    </location>
</feature>
<dbReference type="GO" id="GO:0004519">
    <property type="term" value="F:endonuclease activity"/>
    <property type="evidence" value="ECO:0007669"/>
    <property type="project" value="InterPro"/>
</dbReference>
<dbReference type="CDD" id="cd00085">
    <property type="entry name" value="HNHc"/>
    <property type="match status" value="1"/>
</dbReference>
<dbReference type="Gene3D" id="1.10.30.50">
    <property type="match status" value="1"/>
</dbReference>
<dbReference type="Pfam" id="PF01844">
    <property type="entry name" value="HNH"/>
    <property type="match status" value="1"/>
</dbReference>
<dbReference type="GO" id="GO:0003676">
    <property type="term" value="F:nucleic acid binding"/>
    <property type="evidence" value="ECO:0007669"/>
    <property type="project" value="InterPro"/>
</dbReference>
<feature type="compositionally biased region" description="Low complexity" evidence="2">
    <location>
        <begin position="564"/>
        <end position="587"/>
    </location>
</feature>
<evidence type="ECO:0000259" key="3">
    <source>
        <dbReference type="SMART" id="SM00507"/>
    </source>
</evidence>
<feature type="compositionally biased region" description="Basic and acidic residues" evidence="2">
    <location>
        <begin position="520"/>
        <end position="531"/>
    </location>
</feature>
<dbReference type="InterPro" id="IPR003870">
    <property type="entry name" value="DUF222"/>
</dbReference>
<dbReference type="SMART" id="SM00507">
    <property type="entry name" value="HNHc"/>
    <property type="match status" value="1"/>
</dbReference>
<reference evidence="4" key="1">
    <citation type="submission" date="2024-06" db="EMBL/GenBank/DDBJ databases">
        <title>Kribbella sp. strain HUAS MG21 genome sequences.</title>
        <authorList>
            <person name="Mo P."/>
        </authorList>
    </citation>
    <scope>NUCLEOTIDE SEQUENCE</scope>
    <source>
        <strain evidence="4">HUAS MG21</strain>
    </source>
</reference>
<evidence type="ECO:0000256" key="2">
    <source>
        <dbReference type="SAM" id="MobiDB-lite"/>
    </source>
</evidence>
<name>A0AAU7TC11_9ACTN</name>
<feature type="region of interest" description="Disordered" evidence="2">
    <location>
        <begin position="78"/>
        <end position="113"/>
    </location>
</feature>
<dbReference type="GO" id="GO:0008270">
    <property type="term" value="F:zinc ion binding"/>
    <property type="evidence" value="ECO:0007669"/>
    <property type="project" value="InterPro"/>
</dbReference>
<protein>
    <submittedName>
        <fullName evidence="4">DUF222 domain-containing protein</fullName>
    </submittedName>
</protein>